<dbReference type="InterPro" id="IPR002372">
    <property type="entry name" value="PQQ_rpt_dom"/>
</dbReference>
<evidence type="ECO:0000256" key="4">
    <source>
        <dbReference type="HAMAP-Rule" id="MF_00923"/>
    </source>
</evidence>
<dbReference type="Proteomes" id="UP000050580">
    <property type="component" value="Unassembled WGS sequence"/>
</dbReference>
<keyword evidence="2 4" id="KW-0472">Membrane</keyword>
<comment type="caution">
    <text evidence="6">The sequence shown here is derived from an EMBL/GenBank/DDBJ whole genome shotgun (WGS) entry which is preliminary data.</text>
</comment>
<dbReference type="InterPro" id="IPR018391">
    <property type="entry name" value="PQQ_b-propeller_rpt"/>
</dbReference>
<dbReference type="Pfam" id="PF13360">
    <property type="entry name" value="PQQ_2"/>
    <property type="match status" value="1"/>
</dbReference>
<dbReference type="RefSeq" id="WP_046741678.1">
    <property type="nucleotide sequence ID" value="NZ_LBNQ01000023.1"/>
</dbReference>
<accession>A0A0U1PZR2</accession>
<proteinExistence type="inferred from homology"/>
<keyword evidence="1 4" id="KW-0732">Signal</keyword>
<dbReference type="PANTHER" id="PTHR34512">
    <property type="entry name" value="CELL SURFACE PROTEIN"/>
    <property type="match status" value="1"/>
</dbReference>
<comment type="subcellular location">
    <subcellularLocation>
        <location evidence="4">Cell outer membrane</location>
    </subcellularLocation>
</comment>
<protein>
    <recommendedName>
        <fullName evidence="4">Outer membrane protein assembly factor BamB</fullName>
    </recommendedName>
</protein>
<dbReference type="HAMAP" id="MF_00923">
    <property type="entry name" value="OM_assembly_BamB"/>
    <property type="match status" value="1"/>
</dbReference>
<dbReference type="GO" id="GO:0009279">
    <property type="term" value="C:cell outer membrane"/>
    <property type="evidence" value="ECO:0007669"/>
    <property type="project" value="UniProtKB-SubCell"/>
</dbReference>
<organism evidence="6 7">
    <name type="scientific">Lampropedia cohaerens</name>
    <dbReference type="NCBI Taxonomy" id="1610491"/>
    <lineage>
        <taxon>Bacteria</taxon>
        <taxon>Pseudomonadati</taxon>
        <taxon>Pseudomonadota</taxon>
        <taxon>Betaproteobacteria</taxon>
        <taxon>Burkholderiales</taxon>
        <taxon>Comamonadaceae</taxon>
        <taxon>Lampropedia</taxon>
    </lineage>
</organism>
<evidence type="ECO:0000256" key="1">
    <source>
        <dbReference type="ARBA" id="ARBA00022729"/>
    </source>
</evidence>
<gene>
    <name evidence="4" type="primary">bamB</name>
    <name evidence="6" type="ORF">AAV94_07335</name>
</gene>
<dbReference type="SUPFAM" id="SSF50998">
    <property type="entry name" value="Quinoprotein alcohol dehydrogenase-like"/>
    <property type="match status" value="1"/>
</dbReference>
<dbReference type="InterPro" id="IPR015943">
    <property type="entry name" value="WD40/YVTN_repeat-like_dom_sf"/>
</dbReference>
<dbReference type="Gene3D" id="2.130.10.10">
    <property type="entry name" value="YVTN repeat-like/Quinoprotein amine dehydrogenase"/>
    <property type="match status" value="1"/>
</dbReference>
<dbReference type="GO" id="GO:0043165">
    <property type="term" value="P:Gram-negative-bacterium-type cell outer membrane assembly"/>
    <property type="evidence" value="ECO:0007669"/>
    <property type="project" value="UniProtKB-UniRule"/>
</dbReference>
<evidence type="ECO:0000256" key="3">
    <source>
        <dbReference type="ARBA" id="ARBA00023237"/>
    </source>
</evidence>
<sequence length="387" mass="41396">MTMDRFSFSLRPRVARWLALAALGTQLVACSVFSSGNTPEPKPLAPIEAQFPVSEVWQRDIGGLGDIQLTPLVRDQSVTLATASGTVVSLHPATGEELWRASLDERLVAGVGGDGRTFAVISAQNEVLALRDGQVQWRYALPGRAFTAPLVAGERVFVVSADRSVYALDAENGALIWDRPGPVDEALALQHSLLLTAVRNTLVVGMSGRMVGINPDSGAIRWEAPIAIPRGVNDIERLVDLVGHFSRAGDSVCAQAFQAAIGCVDADRGLTVWTQRLGGSAGVHGDADAVFSVDATGRLQGWDRRDGRQLWLSDSLQYRKLSGPLLVGRVVMVGDADGLVHLFDRTDAAPLNRLQTNGSGIRLAPVFASNTVIVITNNGKVYGYRPD</sequence>
<dbReference type="NCBIfam" id="TIGR03300">
    <property type="entry name" value="assembly_YfgL"/>
    <property type="match status" value="1"/>
</dbReference>
<dbReference type="AlphaFoldDB" id="A0A0U1PZR2"/>
<reference evidence="6 7" key="1">
    <citation type="submission" date="2015-05" db="EMBL/GenBank/DDBJ databases">
        <title>Draft genome sequence of Lampropedia sp. CT6, isolated from the microbial mat of a hot water spring, located at Manikaran, India.</title>
        <authorList>
            <person name="Tripathi C."/>
            <person name="Rani P."/>
            <person name="Mahato N.K."/>
            <person name="Lal R."/>
        </authorList>
    </citation>
    <scope>NUCLEOTIDE SEQUENCE [LARGE SCALE GENOMIC DNA]</scope>
    <source>
        <strain evidence="6 7">CT6</strain>
    </source>
</reference>
<dbReference type="PANTHER" id="PTHR34512:SF30">
    <property type="entry name" value="OUTER MEMBRANE PROTEIN ASSEMBLY FACTOR BAMB"/>
    <property type="match status" value="1"/>
</dbReference>
<comment type="subunit">
    <text evidence="4">Part of the Bam complex.</text>
</comment>
<dbReference type="SMART" id="SM00564">
    <property type="entry name" value="PQQ"/>
    <property type="match status" value="3"/>
</dbReference>
<evidence type="ECO:0000313" key="6">
    <source>
        <dbReference type="EMBL" id="KKW67976.1"/>
    </source>
</evidence>
<dbReference type="STRING" id="1610491.AAV94_07335"/>
<dbReference type="GO" id="GO:0051205">
    <property type="term" value="P:protein insertion into membrane"/>
    <property type="evidence" value="ECO:0007669"/>
    <property type="project" value="UniProtKB-UniRule"/>
</dbReference>
<feature type="domain" description="Pyrrolo-quinoline quinone repeat" evidence="5">
    <location>
        <begin position="84"/>
        <end position="311"/>
    </location>
</feature>
<comment type="function">
    <text evidence="4">Part of the outer membrane protein assembly complex, which is involved in assembly and insertion of beta-barrel proteins into the outer membrane.</text>
</comment>
<evidence type="ECO:0000259" key="5">
    <source>
        <dbReference type="Pfam" id="PF13360"/>
    </source>
</evidence>
<dbReference type="InterPro" id="IPR017687">
    <property type="entry name" value="BamB"/>
</dbReference>
<evidence type="ECO:0000256" key="2">
    <source>
        <dbReference type="ARBA" id="ARBA00023136"/>
    </source>
</evidence>
<comment type="similarity">
    <text evidence="4">Belongs to the BamB family.</text>
</comment>
<dbReference type="InterPro" id="IPR011047">
    <property type="entry name" value="Quinoprotein_ADH-like_sf"/>
</dbReference>
<keyword evidence="7" id="KW-1185">Reference proteome</keyword>
<name>A0A0U1PZR2_9BURK</name>
<keyword evidence="3 4" id="KW-0998">Cell outer membrane</keyword>
<evidence type="ECO:0000313" key="7">
    <source>
        <dbReference type="Proteomes" id="UP000050580"/>
    </source>
</evidence>
<dbReference type="EMBL" id="LBNQ01000023">
    <property type="protein sequence ID" value="KKW67976.1"/>
    <property type="molecule type" value="Genomic_DNA"/>
</dbReference>